<dbReference type="AlphaFoldDB" id="A0A9W8C7C6"/>
<dbReference type="InterPro" id="IPR058913">
    <property type="entry name" value="Integrase_dom_put"/>
</dbReference>
<dbReference type="PANTHER" id="PTHR46791">
    <property type="entry name" value="EXPRESSED PROTEIN"/>
    <property type="match status" value="1"/>
</dbReference>
<dbReference type="SUPFAM" id="SSF53098">
    <property type="entry name" value="Ribonuclease H-like"/>
    <property type="match status" value="1"/>
</dbReference>
<dbReference type="EMBL" id="JAFHDT010000005">
    <property type="protein sequence ID" value="KAI7810041.1"/>
    <property type="molecule type" value="Genomic_DNA"/>
</dbReference>
<dbReference type="InterPro" id="IPR012337">
    <property type="entry name" value="RNaseH-like_sf"/>
</dbReference>
<feature type="non-terminal residue" evidence="2">
    <location>
        <position position="354"/>
    </location>
</feature>
<dbReference type="PROSITE" id="PS50994">
    <property type="entry name" value="INTEGRASE"/>
    <property type="match status" value="1"/>
</dbReference>
<proteinExistence type="predicted"/>
<evidence type="ECO:0000313" key="2">
    <source>
        <dbReference type="EMBL" id="KAI7810041.1"/>
    </source>
</evidence>
<dbReference type="PANTHER" id="PTHR46791:SF4">
    <property type="match status" value="1"/>
</dbReference>
<organism evidence="2 3">
    <name type="scientific">Triplophysa rosa</name>
    <name type="common">Cave loach</name>
    <dbReference type="NCBI Taxonomy" id="992332"/>
    <lineage>
        <taxon>Eukaryota</taxon>
        <taxon>Metazoa</taxon>
        <taxon>Chordata</taxon>
        <taxon>Craniata</taxon>
        <taxon>Vertebrata</taxon>
        <taxon>Euteleostomi</taxon>
        <taxon>Actinopterygii</taxon>
        <taxon>Neopterygii</taxon>
        <taxon>Teleostei</taxon>
        <taxon>Ostariophysi</taxon>
        <taxon>Cypriniformes</taxon>
        <taxon>Nemacheilidae</taxon>
        <taxon>Triplophysa</taxon>
    </lineage>
</organism>
<comment type="caution">
    <text evidence="2">The sequence shown here is derived from an EMBL/GenBank/DDBJ whole genome shotgun (WGS) entry which is preliminary data.</text>
</comment>
<sequence length="354" mass="40512">IEFYLVCGYSCVQIARLLGVSERTIRRRLEHYGIRAKDLYTDVSDEELDNIVAEIQRNCPNAGYRIIHGHLRTQGLRIQTLRVRESVQRVDPVGTQMRALSISTRHRRQYSVPGPNAMWHIDGNHKLIRWRFVIHGGVDGFSRLIVYLSAATNNRASTVLDSFIGAAERFGIPSRVRSDKGLENIEVAHFMVARSGENRNSHITGRSVHNQRIERLWRDVYEQVLDKFYCLFYGMESESLLDPDNEVHLYALHWIFLPQLQRHLTLTTGSQSPLQLWTTFQNDDDPDKVDGEFGIDWDGPSCSVKIEGVAVPQAQLQRERTAAEIDTLPNPGVVFTETVDTYCETLQQLSHLLV</sequence>
<dbReference type="InterPro" id="IPR036397">
    <property type="entry name" value="RNaseH_sf"/>
</dbReference>
<evidence type="ECO:0000313" key="3">
    <source>
        <dbReference type="Proteomes" id="UP001059041"/>
    </source>
</evidence>
<dbReference type="Pfam" id="PF24764">
    <property type="entry name" value="rva_4"/>
    <property type="match status" value="1"/>
</dbReference>
<name>A0A9W8C7C6_TRIRA</name>
<feature type="domain" description="Integrase catalytic" evidence="1">
    <location>
        <begin position="109"/>
        <end position="281"/>
    </location>
</feature>
<reference evidence="2" key="1">
    <citation type="submission" date="2021-02" db="EMBL/GenBank/DDBJ databases">
        <title>Comparative genomics reveals that relaxation of natural selection precedes convergent phenotypic evolution of cavefish.</title>
        <authorList>
            <person name="Peng Z."/>
        </authorList>
    </citation>
    <scope>NUCLEOTIDE SEQUENCE</scope>
    <source>
        <tissue evidence="2">Muscle</tissue>
    </source>
</reference>
<gene>
    <name evidence="2" type="ORF">IRJ41_020752</name>
</gene>
<accession>A0A9W8C7C6</accession>
<dbReference type="Gene3D" id="3.30.420.10">
    <property type="entry name" value="Ribonuclease H-like superfamily/Ribonuclease H"/>
    <property type="match status" value="1"/>
</dbReference>
<dbReference type="GO" id="GO:0003676">
    <property type="term" value="F:nucleic acid binding"/>
    <property type="evidence" value="ECO:0007669"/>
    <property type="project" value="InterPro"/>
</dbReference>
<dbReference type="GO" id="GO:0015074">
    <property type="term" value="P:DNA integration"/>
    <property type="evidence" value="ECO:0007669"/>
    <property type="project" value="InterPro"/>
</dbReference>
<dbReference type="Proteomes" id="UP001059041">
    <property type="component" value="Linkage Group LG5"/>
</dbReference>
<evidence type="ECO:0000259" key="1">
    <source>
        <dbReference type="PROSITE" id="PS50994"/>
    </source>
</evidence>
<dbReference type="InterPro" id="IPR001584">
    <property type="entry name" value="Integrase_cat-core"/>
</dbReference>
<keyword evidence="3" id="KW-1185">Reference proteome</keyword>
<protein>
    <recommendedName>
        <fullName evidence="1">Integrase catalytic domain-containing protein</fullName>
    </recommendedName>
</protein>